<evidence type="ECO:0000256" key="12">
    <source>
        <dbReference type="ARBA" id="ARBA00047899"/>
    </source>
</evidence>
<dbReference type="GO" id="GO:0005524">
    <property type="term" value="F:ATP binding"/>
    <property type="evidence" value="ECO:0007669"/>
    <property type="project" value="UniProtKB-KW"/>
</dbReference>
<feature type="compositionally biased region" description="Basic and acidic residues" evidence="16">
    <location>
        <begin position="15"/>
        <end position="33"/>
    </location>
</feature>
<reference evidence="18 19" key="1">
    <citation type="submission" date="2020-04" db="EMBL/GenBank/DDBJ databases">
        <authorList>
            <person name="Wallbank WR R."/>
            <person name="Pardo Diaz C."/>
            <person name="Kozak K."/>
            <person name="Martin S."/>
            <person name="Jiggins C."/>
            <person name="Moest M."/>
            <person name="Warren A I."/>
            <person name="Byers J.R.P. K."/>
            <person name="Montejo-Kovacevich G."/>
            <person name="Yen C E."/>
        </authorList>
    </citation>
    <scope>NUCLEOTIDE SEQUENCE [LARGE SCALE GENOMIC DNA]</scope>
</reference>
<keyword evidence="6" id="KW-0723">Serine/threonine-protein kinase</keyword>
<dbReference type="EMBL" id="CADEBD010000292">
    <property type="protein sequence ID" value="CAB3232973.1"/>
    <property type="molecule type" value="Genomic_DNA"/>
</dbReference>
<dbReference type="Pfam" id="PF12202">
    <property type="entry name" value="OSR1_C"/>
    <property type="match status" value="1"/>
</dbReference>
<feature type="region of interest" description="Disordered" evidence="16">
    <location>
        <begin position="1372"/>
        <end position="1400"/>
    </location>
</feature>
<evidence type="ECO:0000256" key="9">
    <source>
        <dbReference type="ARBA" id="ARBA00022777"/>
    </source>
</evidence>
<evidence type="ECO:0000256" key="16">
    <source>
        <dbReference type="SAM" id="MobiDB-lite"/>
    </source>
</evidence>
<dbReference type="GO" id="GO:0006884">
    <property type="term" value="P:cell volume homeostasis"/>
    <property type="evidence" value="ECO:0007669"/>
    <property type="project" value="UniProtKB-ARBA"/>
</dbReference>
<evidence type="ECO:0000256" key="5">
    <source>
        <dbReference type="ARBA" id="ARBA00022490"/>
    </source>
</evidence>
<sequence length="2493" mass="277820">MDNMASNVSLRNNKQRKDNLITRKQDKSPEKTIRGTRGAYRGIPSTSKRAEEDETGSTERLDRPKKFISQNKSNYGLGKRPDFSLKNRNVHLASSRYGQMTSGLHGHGHQISQPTAHQLEPTVLPAKEKTVHGKEKTFKVVVGNEVGVMKAPVLGPRPYNALAIIHTQQSNTFDMLNSLTTSVASQPVVGVGVGGFHRRSSGQGTLCDPELDDSGNKLVARLEDDAFISEQDLEENIEIATATEKRISNTDASGEDQPQEPQNGLVYGPIYELEKLEQKEKEKQDNEDEEEPIGVSPCGRFFKYDKEVGRGSFKTVYHGLDTQTGVAVAWCELLEKKLNKTERLRFREEADMLKKLQHPNIVRFYNYWEGTVAKKKNIVLITELMLSGTLKAYLRRFKRINPKVLKSWCRQILKGLNFLHSRTPPIIHRDLKCDNIFITGTTGSVKIGDLGLATLKNRSFAKSVIGTPEFMAPEMYEEHYDESVDVYAFGMCMLEMATGEYPYSECSGPAQIYKKVVSGVKPQSLEKVTIPEVKDIIESCIKPNKTDRPKVKDLLNHEFFGEDIGLRLEIVGRDLVTSSEITKIQFRLKIIDPKKRSYTHKENEAIQFEFDMENDDCQEVANDMAKAGLIMEEDARIVFKLLKSQLISLNRERSEKKAQMLFNQEVIIEQNRQQIYEQQLRQMKIIQNQQQVPVDQVKSGLLNGVGPQPLTAVQLDPQSQLLQAQQHLLQQQFQQLNNEETAMKLLQHNLMQTRISPSLGVDQQSLLEQNFQQQSLLEQNLKQQVMMEQNLINQQMLEHSVQGQALMDRQVQQNLLEQVPSQTQLQPNLLNQQLSAEINNQNQVLQQQIIQQQQNIIAQQAAAIQQKQLEEHLTAQENIISGPQNLVTGQILDPSLQNLQNILSQIIQRPDTLQQNRKESESETQSQQVQPQHTQPISQQQSEPVEIQQNQEQEQQALQHRMQMLIGAQMQQQNINYQQNQQYMQPILPTAIDPAFIAQQQQVAQAQQQVAQAQQQLDMQKQVLTQQQLVLQQQMLTQQQLGMPGQTLSPQHFRHFQQQQQYLAQQELQLQTQQNIITQNWAILAQKQQLMEQQHQKVEEILRSQRPMYQRQGSEQSQISSADVHDQQQVMMPEQYSQKAQLQQQMSVDQMQYANQRSDDHYRQLPPMQGQSLPHNMQMQQNFNVVQQNERQISSHEGTPVQNYTANPLQMYQQAQSQPVQMMQNLQYQVEPSIPSSVAGSIPQSNPQSVPQDSISQMSAVQQSIPQSLTKVPVQPIQQPSVPQSVNSVPQPIHSISQPVQTIPPPSQSIPQPTQSVIQPIQSIPQSVQAIQSQPQTQTVQSTQQSIQSIPQQVQSTPQQIPTQISIQQPAQTLPPVPQQPIQQQTQQQLPQLQQQPVQDTAPPQLNLASEQVENGYQSNGTQKEQFFTPLSEIANNHSEPSKHPDLSSVEEKQSESQQQEAGTAISSPITSEKKSRGSKKRSREKDKLPKLTVLEVNEEATVVECQLESKSKTVTFKFDVTDVNPEEIASNLVSNNLLPEWQSAAFMELIKDIVNQLINNPGVTPVLNPAHHSLRLNIDKTDYDSETTEREENLTDSNQDNSECTTPTASHDNIAAELAYDQAEPEPLPEVVKPTHIDTVSRKISTASSIGSNQSDGGSIAPERSGSTESQNGDKKQQKPSRKISRFLVSPVVDRGENVPEEKLLEVEPPPPAVNGIDKDITIQPQEFVPTHQYSVPSQAPVIDHRSEITVPQVDHRPEITVPQVDHRPEVQPERPVELVKEIPVSVNVPAPAPLVSNVPTIPQIPVQNVINPNLLTATSLQPNLTTPLQITTDSPLLGLSQVGTPMGVGGELLNIGLGHVGGSLDPSSVSLGLSTQQTLTPTPGSVDALSNTENLQRMLLKQNIMNQQQNLSGPNLLGLLNQQSFPQPELSLHSTLLNNTQPAPVMMTGRLPPQYPQQKYYQPMRATASDFIAQQQALQTSVNQLANQQMNQLGIMGLAAPLPPQSMFQPQSMAQNLALNQNLMSQNLGQNLGLASQNLGLSGQNLIGSQNLALGSQNLALGGQNLAIMGSNLGQLVAQRAVHQALARRAVDIDMAGNYQNGMTNVNSTGSSQPSTPNKTQSYNEYMLSLQHKLASISNSGPVSPQSPLEYSPALSPTHRPPLHNMPKSEVSEVSSSVVGVVGSGAPKSRHAAALAELDHELSKISLNYKQPPPKDGFDPATEHDAVTNYAELGPSWESRSTRFRVSRAAPCRGYELCRLMPNEHAKDKLDILSQTHPFTEGGLDSVSMADNNSMYEEGATTVGGCGGETYVITDARAHTYLVHDALADVVATIIDPNRSPAQQTAASKSEEAVSEAPGDNESSYLIVDPWRELTCAVLDRALRLSADPAFVPFADHKYTHPRPATHEGGEVVSVTEELSRWKLLESGDKGSWREGSVITEQSETTPRELRSIQHRDRELAADVLLTEHLTDKVLYRQVVLVSVRPAPAQL</sequence>
<feature type="region of interest" description="Disordered" evidence="16">
    <location>
        <begin position="1"/>
        <end position="82"/>
    </location>
</feature>
<comment type="catalytic activity">
    <reaction evidence="12">
        <text>L-threonyl-[protein] + ATP = O-phospho-L-threonyl-[protein] + ADP + H(+)</text>
        <dbReference type="Rhea" id="RHEA:46608"/>
        <dbReference type="Rhea" id="RHEA-COMP:11060"/>
        <dbReference type="Rhea" id="RHEA-COMP:11605"/>
        <dbReference type="ChEBI" id="CHEBI:15378"/>
        <dbReference type="ChEBI" id="CHEBI:30013"/>
        <dbReference type="ChEBI" id="CHEBI:30616"/>
        <dbReference type="ChEBI" id="CHEBI:61977"/>
        <dbReference type="ChEBI" id="CHEBI:456216"/>
        <dbReference type="EC" id="2.7.11.1"/>
    </reaction>
</comment>
<proteinExistence type="inferred from homology"/>
<dbReference type="GO" id="GO:0140693">
    <property type="term" value="F:molecular condensate scaffold activity"/>
    <property type="evidence" value="ECO:0007669"/>
    <property type="project" value="UniProtKB-ARBA"/>
</dbReference>
<keyword evidence="5" id="KW-0963">Cytoplasm</keyword>
<evidence type="ECO:0000256" key="14">
    <source>
        <dbReference type="ARBA" id="ARBA00061662"/>
    </source>
</evidence>
<protein>
    <recommendedName>
        <fullName evidence="3">non-specific serine/threonine protein kinase</fullName>
        <ecNumber evidence="3">2.7.11.1</ecNumber>
    </recommendedName>
</protein>
<feature type="region of interest" description="Disordered" evidence="16">
    <location>
        <begin position="1646"/>
        <end position="1688"/>
    </location>
</feature>
<feature type="coiled-coil region" evidence="15">
    <location>
        <begin position="996"/>
        <end position="1023"/>
    </location>
</feature>
<dbReference type="GO" id="GO:0140694">
    <property type="term" value="P:membraneless organelle assembly"/>
    <property type="evidence" value="ECO:0007669"/>
    <property type="project" value="UniProtKB-ARBA"/>
</dbReference>
<feature type="compositionally biased region" description="Low complexity" evidence="16">
    <location>
        <begin position="1380"/>
        <end position="1399"/>
    </location>
</feature>
<evidence type="ECO:0000256" key="3">
    <source>
        <dbReference type="ARBA" id="ARBA00012513"/>
    </source>
</evidence>
<dbReference type="CDD" id="cd13983">
    <property type="entry name" value="STKc_WNK"/>
    <property type="match status" value="1"/>
</dbReference>
<feature type="region of interest" description="Disordered" evidence="16">
    <location>
        <begin position="2342"/>
        <end position="2363"/>
    </location>
</feature>
<dbReference type="Gene3D" id="3.30.200.20">
    <property type="entry name" value="Phosphorylase Kinase, domain 1"/>
    <property type="match status" value="1"/>
</dbReference>
<keyword evidence="8" id="KW-0547">Nucleotide-binding</keyword>
<feature type="compositionally biased region" description="Polar residues" evidence="16">
    <location>
        <begin position="1646"/>
        <end position="1658"/>
    </location>
</feature>
<dbReference type="InterPro" id="IPR000719">
    <property type="entry name" value="Prot_kinase_dom"/>
</dbReference>
<dbReference type="GO" id="GO:0005737">
    <property type="term" value="C:cytoplasm"/>
    <property type="evidence" value="ECO:0007669"/>
    <property type="project" value="UniProtKB-SubCell"/>
</dbReference>
<evidence type="ECO:0000256" key="10">
    <source>
        <dbReference type="ARBA" id="ARBA00022840"/>
    </source>
</evidence>
<evidence type="ECO:0000313" key="18">
    <source>
        <dbReference type="EMBL" id="CAB3232973.1"/>
    </source>
</evidence>
<feature type="compositionally biased region" description="Low complexity" evidence="16">
    <location>
        <begin position="923"/>
        <end position="958"/>
    </location>
</feature>
<evidence type="ECO:0000256" key="13">
    <source>
        <dbReference type="ARBA" id="ARBA00048679"/>
    </source>
</evidence>
<dbReference type="FunFam" id="3.30.200.20:FF:001054">
    <property type="entry name" value="Serine/threonine-protein kinase WNK1"/>
    <property type="match status" value="1"/>
</dbReference>
<dbReference type="PROSITE" id="PS50011">
    <property type="entry name" value="PROTEIN_KINASE_DOM"/>
    <property type="match status" value="1"/>
</dbReference>
<dbReference type="EC" id="2.7.11.1" evidence="3"/>
<feature type="compositionally biased region" description="Low complexity" evidence="16">
    <location>
        <begin position="1276"/>
        <end position="1301"/>
    </location>
</feature>
<feature type="region of interest" description="Disordered" evidence="16">
    <location>
        <begin position="912"/>
        <end position="958"/>
    </location>
</feature>
<dbReference type="InterPro" id="IPR024678">
    <property type="entry name" value="Kinase_OSR1/WNK_CCT"/>
</dbReference>
<feature type="region of interest" description="Disordered" evidence="16">
    <location>
        <begin position="1582"/>
        <end position="1609"/>
    </location>
</feature>
<dbReference type="GO" id="GO:0004674">
    <property type="term" value="F:protein serine/threonine kinase activity"/>
    <property type="evidence" value="ECO:0007669"/>
    <property type="project" value="UniProtKB-KW"/>
</dbReference>
<keyword evidence="11 15" id="KW-0175">Coiled coil</keyword>
<gene>
    <name evidence="18" type="ORF">APLA_LOCUS5968</name>
</gene>
<keyword evidence="7" id="KW-0808">Transferase</keyword>
<feature type="compositionally biased region" description="Polar residues" evidence="16">
    <location>
        <begin position="1111"/>
        <end position="1127"/>
    </location>
</feature>
<evidence type="ECO:0000256" key="15">
    <source>
        <dbReference type="SAM" id="Coils"/>
    </source>
</evidence>
<feature type="region of interest" description="Disordered" evidence="16">
    <location>
        <begin position="1107"/>
        <end position="1127"/>
    </location>
</feature>
<feature type="coiled-coil region" evidence="15">
    <location>
        <begin position="719"/>
        <end position="749"/>
    </location>
</feature>
<feature type="compositionally biased region" description="Basic and acidic residues" evidence="16">
    <location>
        <begin position="1440"/>
        <end position="1455"/>
    </location>
</feature>
<evidence type="ECO:0000256" key="7">
    <source>
        <dbReference type="ARBA" id="ARBA00022679"/>
    </source>
</evidence>
<evidence type="ECO:0000256" key="11">
    <source>
        <dbReference type="ARBA" id="ARBA00023054"/>
    </source>
</evidence>
<feature type="compositionally biased region" description="Basic and acidic residues" evidence="16">
    <location>
        <begin position="1582"/>
        <end position="1594"/>
    </location>
</feature>
<feature type="compositionally biased region" description="Polar residues" evidence="16">
    <location>
        <begin position="1596"/>
        <end position="1609"/>
    </location>
</feature>
<feature type="region of interest" description="Disordered" evidence="16">
    <location>
        <begin position="1235"/>
        <end position="1262"/>
    </location>
</feature>
<feature type="region of interest" description="Disordered" evidence="16">
    <location>
        <begin position="1276"/>
        <end position="1315"/>
    </location>
</feature>
<dbReference type="InterPro" id="IPR050588">
    <property type="entry name" value="WNK_Ser-Thr_kinase"/>
</dbReference>
<dbReference type="SUPFAM" id="SSF56112">
    <property type="entry name" value="Protein kinase-like (PK-like)"/>
    <property type="match status" value="1"/>
</dbReference>
<dbReference type="FunFam" id="1.10.510.10:FF:000006">
    <property type="entry name" value="Serine/threonine-protein kinase WNK1 isoform 2"/>
    <property type="match status" value="1"/>
</dbReference>
<organism evidence="18 19">
    <name type="scientific">Arctia plantaginis</name>
    <name type="common">Wood tiger moth</name>
    <name type="synonym">Phalaena plantaginis</name>
    <dbReference type="NCBI Taxonomy" id="874455"/>
    <lineage>
        <taxon>Eukaryota</taxon>
        <taxon>Metazoa</taxon>
        <taxon>Ecdysozoa</taxon>
        <taxon>Arthropoda</taxon>
        <taxon>Hexapoda</taxon>
        <taxon>Insecta</taxon>
        <taxon>Pterygota</taxon>
        <taxon>Neoptera</taxon>
        <taxon>Endopterygota</taxon>
        <taxon>Lepidoptera</taxon>
        <taxon>Glossata</taxon>
        <taxon>Ditrysia</taxon>
        <taxon>Noctuoidea</taxon>
        <taxon>Erebidae</taxon>
        <taxon>Arctiinae</taxon>
        <taxon>Arctia</taxon>
    </lineage>
</organism>
<keyword evidence="4" id="KW-0217">Developmental protein</keyword>
<feature type="region of interest" description="Disordered" evidence="16">
    <location>
        <begin position="243"/>
        <end position="265"/>
    </location>
</feature>
<dbReference type="Pfam" id="PF00069">
    <property type="entry name" value="Pkinase"/>
    <property type="match status" value="1"/>
</dbReference>
<dbReference type="OrthoDB" id="10262656at2759"/>
<keyword evidence="9" id="KW-0418">Kinase</keyword>
<evidence type="ECO:0000256" key="4">
    <source>
        <dbReference type="ARBA" id="ARBA00022473"/>
    </source>
</evidence>
<comment type="caution">
    <text evidence="18">The sequence shown here is derived from an EMBL/GenBank/DDBJ whole genome shotgun (WGS) entry which is preliminary data.</text>
</comment>
<dbReference type="PANTHER" id="PTHR13902">
    <property type="entry name" value="SERINE/THREONINE-PROTEIN KINASE WNK WITH NO LYSINE -RELATED"/>
    <property type="match status" value="1"/>
</dbReference>
<name>A0A8S0ZK43_ARCPL</name>
<comment type="subcellular location">
    <subcellularLocation>
        <location evidence="2">Cytoplasm</location>
    </subcellularLocation>
</comment>
<dbReference type="GO" id="GO:0071474">
    <property type="term" value="P:cellular hyperosmotic response"/>
    <property type="evidence" value="ECO:0007669"/>
    <property type="project" value="UniProtKB-ARBA"/>
</dbReference>
<feature type="compositionally biased region" description="Polar residues" evidence="16">
    <location>
        <begin position="1"/>
        <end position="12"/>
    </location>
</feature>
<keyword evidence="10" id="KW-0067">ATP-binding</keyword>
<dbReference type="InterPro" id="IPR008271">
    <property type="entry name" value="Ser/Thr_kinase_AS"/>
</dbReference>
<comment type="similarity">
    <text evidence="14">Belongs to the protein kinase superfamily. Ser/Thr protein kinase family. WNK subfamily.</text>
</comment>
<feature type="domain" description="Protein kinase" evidence="17">
    <location>
        <begin position="302"/>
        <end position="560"/>
    </location>
</feature>
<evidence type="ECO:0000313" key="19">
    <source>
        <dbReference type="Proteomes" id="UP000494256"/>
    </source>
</evidence>
<comment type="catalytic activity">
    <reaction evidence="13">
        <text>L-seryl-[protein] + ATP = O-phospho-L-seryl-[protein] + ADP + H(+)</text>
        <dbReference type="Rhea" id="RHEA:17989"/>
        <dbReference type="Rhea" id="RHEA-COMP:9863"/>
        <dbReference type="Rhea" id="RHEA-COMP:11604"/>
        <dbReference type="ChEBI" id="CHEBI:15378"/>
        <dbReference type="ChEBI" id="CHEBI:29999"/>
        <dbReference type="ChEBI" id="CHEBI:30616"/>
        <dbReference type="ChEBI" id="CHEBI:83421"/>
        <dbReference type="ChEBI" id="CHEBI:456216"/>
        <dbReference type="EC" id="2.7.11.1"/>
    </reaction>
</comment>
<evidence type="ECO:0000256" key="6">
    <source>
        <dbReference type="ARBA" id="ARBA00022527"/>
    </source>
</evidence>
<accession>A0A8S0ZK43</accession>
<dbReference type="Pfam" id="PF24889">
    <property type="entry name" value="CCTL2_WNK"/>
    <property type="match status" value="1"/>
</dbReference>
<feature type="region of interest" description="Disordered" evidence="16">
    <location>
        <begin position="1435"/>
        <end position="1487"/>
    </location>
</feature>
<dbReference type="Gene3D" id="1.10.510.10">
    <property type="entry name" value="Transferase(Phosphotransferase) domain 1"/>
    <property type="match status" value="1"/>
</dbReference>
<dbReference type="InterPro" id="IPR056865">
    <property type="entry name" value="CCTL2_WNK"/>
</dbReference>
<evidence type="ECO:0000256" key="8">
    <source>
        <dbReference type="ARBA" id="ARBA00022741"/>
    </source>
</evidence>
<evidence type="ECO:0000259" key="17">
    <source>
        <dbReference type="PROSITE" id="PS50011"/>
    </source>
</evidence>
<dbReference type="PROSITE" id="PS00108">
    <property type="entry name" value="PROTEIN_KINASE_ST"/>
    <property type="match status" value="1"/>
</dbReference>
<comment type="cofactor">
    <cofactor evidence="1">
        <name>Mg(2+)</name>
        <dbReference type="ChEBI" id="CHEBI:18420"/>
    </cofactor>
</comment>
<dbReference type="Gene3D" id="3.10.20.90">
    <property type="entry name" value="Phosphatidylinositol 3-kinase Catalytic Subunit, Chain A, domain 1"/>
    <property type="match status" value="2"/>
</dbReference>
<evidence type="ECO:0000256" key="2">
    <source>
        <dbReference type="ARBA" id="ARBA00004496"/>
    </source>
</evidence>
<dbReference type="Proteomes" id="UP000494256">
    <property type="component" value="Unassembled WGS sequence"/>
</dbReference>
<dbReference type="SMART" id="SM00220">
    <property type="entry name" value="S_TKc"/>
    <property type="match status" value="1"/>
</dbReference>
<dbReference type="InterPro" id="IPR011009">
    <property type="entry name" value="Kinase-like_dom_sf"/>
</dbReference>
<evidence type="ECO:0000256" key="1">
    <source>
        <dbReference type="ARBA" id="ARBA00001946"/>
    </source>
</evidence>